<evidence type="ECO:0000259" key="5">
    <source>
        <dbReference type="PROSITE" id="PS50987"/>
    </source>
</evidence>
<sequence length="120" mass="13478">MDVFEALGDPVRRSLLQRLADGPARVVDLAAEHPISRPAISRHLRVLVDTGLVAAEERGRERHYRLVRSGLAPVQAWVEALTRIDPPIPEHALDGLDLEVRRAGRERRPAPRQHTHEETA</sequence>
<dbReference type="PANTHER" id="PTHR33154">
    <property type="entry name" value="TRANSCRIPTIONAL REGULATOR, ARSR FAMILY"/>
    <property type="match status" value="1"/>
</dbReference>
<evidence type="ECO:0000313" key="7">
    <source>
        <dbReference type="Proteomes" id="UP000267128"/>
    </source>
</evidence>
<feature type="domain" description="HTH arsR-type" evidence="5">
    <location>
        <begin position="1"/>
        <end position="86"/>
    </location>
</feature>
<keyword evidence="2" id="KW-0238">DNA-binding</keyword>
<dbReference type="GO" id="GO:0003677">
    <property type="term" value="F:DNA binding"/>
    <property type="evidence" value="ECO:0007669"/>
    <property type="project" value="UniProtKB-KW"/>
</dbReference>
<dbReference type="SMART" id="SM00418">
    <property type="entry name" value="HTH_ARSR"/>
    <property type="match status" value="1"/>
</dbReference>
<evidence type="ECO:0000256" key="3">
    <source>
        <dbReference type="ARBA" id="ARBA00023163"/>
    </source>
</evidence>
<dbReference type="RefSeq" id="WP_123228970.1">
    <property type="nucleotide sequence ID" value="NZ_RJSE01000008.1"/>
</dbReference>
<feature type="region of interest" description="Disordered" evidence="4">
    <location>
        <begin position="100"/>
        <end position="120"/>
    </location>
</feature>
<evidence type="ECO:0000256" key="1">
    <source>
        <dbReference type="ARBA" id="ARBA00023015"/>
    </source>
</evidence>
<dbReference type="InterPro" id="IPR036388">
    <property type="entry name" value="WH-like_DNA-bd_sf"/>
</dbReference>
<keyword evidence="7" id="KW-1185">Reference proteome</keyword>
<keyword evidence="1" id="KW-0805">Transcription regulation</keyword>
<accession>A0A3N0CCX1</accession>
<dbReference type="InterPro" id="IPR011991">
    <property type="entry name" value="ArsR-like_HTH"/>
</dbReference>
<comment type="caution">
    <text evidence="6">The sequence shown here is derived from an EMBL/GenBank/DDBJ whole genome shotgun (WGS) entry which is preliminary data.</text>
</comment>
<proteinExistence type="predicted"/>
<dbReference type="GO" id="GO:0003700">
    <property type="term" value="F:DNA-binding transcription factor activity"/>
    <property type="evidence" value="ECO:0007669"/>
    <property type="project" value="InterPro"/>
</dbReference>
<dbReference type="InterPro" id="IPR036390">
    <property type="entry name" value="WH_DNA-bd_sf"/>
</dbReference>
<gene>
    <name evidence="6" type="ORF">EFK50_18005</name>
</gene>
<dbReference type="OrthoDB" id="9806976at2"/>
<dbReference type="Proteomes" id="UP000267128">
    <property type="component" value="Unassembled WGS sequence"/>
</dbReference>
<dbReference type="Gene3D" id="1.10.10.10">
    <property type="entry name" value="Winged helix-like DNA-binding domain superfamily/Winged helix DNA-binding domain"/>
    <property type="match status" value="1"/>
</dbReference>
<evidence type="ECO:0000256" key="4">
    <source>
        <dbReference type="SAM" id="MobiDB-lite"/>
    </source>
</evidence>
<name>A0A3N0CCX1_9ACTN</name>
<dbReference type="PROSITE" id="PS50987">
    <property type="entry name" value="HTH_ARSR_2"/>
    <property type="match status" value="1"/>
</dbReference>
<protein>
    <submittedName>
        <fullName evidence="6">ArsR family transcriptional regulator</fullName>
    </submittedName>
</protein>
<dbReference type="CDD" id="cd00090">
    <property type="entry name" value="HTH_ARSR"/>
    <property type="match status" value="1"/>
</dbReference>
<evidence type="ECO:0000256" key="2">
    <source>
        <dbReference type="ARBA" id="ARBA00023125"/>
    </source>
</evidence>
<reference evidence="6 7" key="1">
    <citation type="submission" date="2018-11" db="EMBL/GenBank/DDBJ databases">
        <authorList>
            <person name="Li F."/>
        </authorList>
    </citation>
    <scope>NUCLEOTIDE SEQUENCE [LARGE SCALE GENOMIC DNA]</scope>
    <source>
        <strain evidence="6 7">Gsoil 097</strain>
    </source>
</reference>
<dbReference type="InterPro" id="IPR001845">
    <property type="entry name" value="HTH_ArsR_DNA-bd_dom"/>
</dbReference>
<keyword evidence="3" id="KW-0804">Transcription</keyword>
<dbReference type="PANTHER" id="PTHR33154:SF33">
    <property type="entry name" value="TRANSCRIPTIONAL REPRESSOR SDPR"/>
    <property type="match status" value="1"/>
</dbReference>
<dbReference type="InterPro" id="IPR051081">
    <property type="entry name" value="HTH_MetalResp_TranReg"/>
</dbReference>
<dbReference type="Pfam" id="PF01022">
    <property type="entry name" value="HTH_5"/>
    <property type="match status" value="1"/>
</dbReference>
<dbReference type="SUPFAM" id="SSF46785">
    <property type="entry name" value="Winged helix' DNA-binding domain"/>
    <property type="match status" value="1"/>
</dbReference>
<dbReference type="PRINTS" id="PR00778">
    <property type="entry name" value="HTHARSR"/>
</dbReference>
<organism evidence="6 7">
    <name type="scientific">Nocardioides marmoriginsengisoli</name>
    <dbReference type="NCBI Taxonomy" id="661483"/>
    <lineage>
        <taxon>Bacteria</taxon>
        <taxon>Bacillati</taxon>
        <taxon>Actinomycetota</taxon>
        <taxon>Actinomycetes</taxon>
        <taxon>Propionibacteriales</taxon>
        <taxon>Nocardioidaceae</taxon>
        <taxon>Nocardioides</taxon>
    </lineage>
</organism>
<evidence type="ECO:0000313" key="6">
    <source>
        <dbReference type="EMBL" id="RNL61258.1"/>
    </source>
</evidence>
<dbReference type="EMBL" id="RJSE01000008">
    <property type="protein sequence ID" value="RNL61258.1"/>
    <property type="molecule type" value="Genomic_DNA"/>
</dbReference>
<dbReference type="NCBIfam" id="NF033788">
    <property type="entry name" value="HTH_metalloreg"/>
    <property type="match status" value="1"/>
</dbReference>
<dbReference type="AlphaFoldDB" id="A0A3N0CCX1"/>